<comment type="caution">
    <text evidence="7">The sequence shown here is derived from an EMBL/GenBank/DDBJ whole genome shotgun (WGS) entry which is preliminary data.</text>
</comment>
<evidence type="ECO:0000256" key="3">
    <source>
        <dbReference type="ARBA" id="ARBA00023054"/>
    </source>
</evidence>
<protein>
    <recommendedName>
        <fullName evidence="9">Vacuolar protein sorting-associated protein 54 N-terminal domain-containing protein</fullName>
    </recommendedName>
</protein>
<accession>A0A5J9V8I2</accession>
<sequence length="1108" mass="123373">MRRDAPPPTAPSASSSSSLFSGEQLFESGPSPLVFLPLLLIQGGGMDLSRVGEKLLSSVRSARSIGLLPPTPSAPPPRPEVPERAAAAAAAARAIAGLPPHERINLPSNSEDLVSIYGSNPQGEPVEELEEVFYEEEFDPIKYILQNIPDEGGDATYFDKQSTLRLAQLDKIAERLSHHVMGHHEEMATDVKFWPVKGMQLVMELEQDLKVANVICMNGRRHITSSKNEVSRDLVVNVKSKKKQALLDVLPILAELRLALDMQMELETFVEKENYFQAFCLLPEYLQVLENYSGLSAIQEMGRWSEAWLARTIQKLDTHLIGVCQIFNEENYLTVIDAYALMGDVGGMAEKMQSFFLQEMLSETQCVLKDMLEEEVGNNTQRNRFTYSDLCVQIPEAKLRPCLLRTLETIFSLMRSYYAIMSFSPGEKSIESKGPDLADKNNTSQSSNETSVDSGKGHSSTSVIQDGSAAEISDRMSSSEVINPDASTSGVDSPFYQLRTDATKLVAHTFERGRRNLWQLATSRLSVLLSSSAVCSTSTYQFLKNYEDLNIFILAGEAFCGFEASEFRQKLKTVCLNYVVSFHRQNIYALKMVLEKESWTIMSAEASQIISLAGLTGDGAALISPTGRNSNLPINRYHGKSTAADSGKPKHGFASWLKIENPFSFKMENGSAESPRSNMHFDSSAGNSHGNGNNSSYDEENEDLLADFIDEDSQLPSRIPKPKIVKGNSSHWKDGDISSQTGSSLSLLRMMDKYARLMQKLEIVNVELFKGISQLFSIFYHHIYETFGRQDKSQSGKPLPDYQSSRLKAALSKITQDSDQWIKPHNVSYSPASSLSMNSSFAQMDVMPTAPPSSMFTSYGLKERCAAAETVSLVARVLNRSRAHLQSVLSKNNTSVVEEFFRTLVDSVPDLAEHIHRTSARMLLHIDGYPDKIANAKWEVKELGIEHNGYVDLLLGEFKHYKTRLDHGGISKELQHLLLEYGIESIAEVLVEGLSRVKRCTDEGRALMSLDLQVLINGLQHIVSANIKPKLQIVDTFIKSLTKGTIDNSCVTIKQAYYLPETEYVYWARSHPEYSKSQVVGLVNLVAAMKGWKRKTRLEMVEKIEAGP</sequence>
<feature type="compositionally biased region" description="Pro residues" evidence="4">
    <location>
        <begin position="1"/>
        <end position="10"/>
    </location>
</feature>
<dbReference type="GO" id="GO:0042147">
    <property type="term" value="P:retrograde transport, endosome to Golgi"/>
    <property type="evidence" value="ECO:0007669"/>
    <property type="project" value="InterPro"/>
</dbReference>
<dbReference type="GO" id="GO:0005829">
    <property type="term" value="C:cytosol"/>
    <property type="evidence" value="ECO:0007669"/>
    <property type="project" value="GOC"/>
</dbReference>
<dbReference type="OrthoDB" id="10263345at2759"/>
<dbReference type="EMBL" id="RWGY01000011">
    <property type="protein sequence ID" value="TVU31804.1"/>
    <property type="molecule type" value="Genomic_DNA"/>
</dbReference>
<dbReference type="GO" id="GO:0015031">
    <property type="term" value="P:protein transport"/>
    <property type="evidence" value="ECO:0007669"/>
    <property type="project" value="UniProtKB-KW"/>
</dbReference>
<evidence type="ECO:0000313" key="7">
    <source>
        <dbReference type="EMBL" id="TVU31804.1"/>
    </source>
</evidence>
<feature type="domain" description="Vacuolar protein sorting-associated protein 54 N-terminal" evidence="6">
    <location>
        <begin position="126"/>
        <end position="423"/>
    </location>
</feature>
<gene>
    <name evidence="7" type="ORF">EJB05_23505</name>
</gene>
<dbReference type="Proteomes" id="UP000324897">
    <property type="component" value="Chromosome 1"/>
</dbReference>
<feature type="region of interest" description="Disordered" evidence="4">
    <location>
        <begin position="714"/>
        <end position="736"/>
    </location>
</feature>
<evidence type="ECO:0000259" key="5">
    <source>
        <dbReference type="Pfam" id="PF10474"/>
    </source>
</evidence>
<dbReference type="GO" id="GO:0000149">
    <property type="term" value="F:SNARE binding"/>
    <property type="evidence" value="ECO:0007669"/>
    <property type="project" value="TreeGrafter"/>
</dbReference>
<dbReference type="GO" id="GO:1990745">
    <property type="term" value="C:EARP complex"/>
    <property type="evidence" value="ECO:0007669"/>
    <property type="project" value="InterPro"/>
</dbReference>
<dbReference type="InterPro" id="IPR040047">
    <property type="entry name" value="VPS50"/>
</dbReference>
<keyword evidence="1" id="KW-0813">Transport</keyword>
<dbReference type="Gramene" id="TVU31804">
    <property type="protein sequence ID" value="TVU31804"/>
    <property type="gene ID" value="EJB05_23505"/>
</dbReference>
<feature type="compositionally biased region" description="Polar residues" evidence="4">
    <location>
        <begin position="475"/>
        <end position="490"/>
    </location>
</feature>
<dbReference type="Pfam" id="PF10474">
    <property type="entry name" value="Syndetin_C"/>
    <property type="match status" value="1"/>
</dbReference>
<proteinExistence type="predicted"/>
<feature type="compositionally biased region" description="Polar residues" evidence="4">
    <location>
        <begin position="671"/>
        <end position="681"/>
    </location>
</feature>
<feature type="domain" description="Syndetin C-terminal" evidence="5">
    <location>
        <begin position="859"/>
        <end position="1105"/>
    </location>
</feature>
<dbReference type="Pfam" id="PF10475">
    <property type="entry name" value="Vps54_N"/>
    <property type="match status" value="1"/>
</dbReference>
<organism evidence="7 8">
    <name type="scientific">Eragrostis curvula</name>
    <name type="common">weeping love grass</name>
    <dbReference type="NCBI Taxonomy" id="38414"/>
    <lineage>
        <taxon>Eukaryota</taxon>
        <taxon>Viridiplantae</taxon>
        <taxon>Streptophyta</taxon>
        <taxon>Embryophyta</taxon>
        <taxon>Tracheophyta</taxon>
        <taxon>Spermatophyta</taxon>
        <taxon>Magnoliopsida</taxon>
        <taxon>Liliopsida</taxon>
        <taxon>Poales</taxon>
        <taxon>Poaceae</taxon>
        <taxon>PACMAD clade</taxon>
        <taxon>Chloridoideae</taxon>
        <taxon>Eragrostideae</taxon>
        <taxon>Eragrostidinae</taxon>
        <taxon>Eragrostis</taxon>
    </lineage>
</organism>
<feature type="compositionally biased region" description="Basic and acidic residues" evidence="4">
    <location>
        <begin position="430"/>
        <end position="439"/>
    </location>
</feature>
<evidence type="ECO:0008006" key="9">
    <source>
        <dbReference type="Google" id="ProtNLM"/>
    </source>
</evidence>
<dbReference type="GO" id="GO:0032456">
    <property type="term" value="P:endocytic recycling"/>
    <property type="evidence" value="ECO:0007669"/>
    <property type="project" value="InterPro"/>
</dbReference>
<feature type="region of interest" description="Disordered" evidence="4">
    <location>
        <begin position="430"/>
        <end position="490"/>
    </location>
</feature>
<reference evidence="7 8" key="1">
    <citation type="journal article" date="2019" name="Sci. Rep.">
        <title>A high-quality genome of Eragrostis curvula grass provides insights into Poaceae evolution and supports new strategies to enhance forage quality.</title>
        <authorList>
            <person name="Carballo J."/>
            <person name="Santos B.A.C.M."/>
            <person name="Zappacosta D."/>
            <person name="Garbus I."/>
            <person name="Selva J.P."/>
            <person name="Gallo C.A."/>
            <person name="Diaz A."/>
            <person name="Albertini E."/>
            <person name="Caccamo M."/>
            <person name="Echenique V."/>
        </authorList>
    </citation>
    <scope>NUCLEOTIDE SEQUENCE [LARGE SCALE GENOMIC DNA]</scope>
    <source>
        <strain evidence="8">cv. Victoria</strain>
        <tissue evidence="7">Leaf</tissue>
    </source>
</reference>
<evidence type="ECO:0000256" key="4">
    <source>
        <dbReference type="SAM" id="MobiDB-lite"/>
    </source>
</evidence>
<feature type="region of interest" description="Disordered" evidence="4">
    <location>
        <begin position="1"/>
        <end position="23"/>
    </location>
</feature>
<evidence type="ECO:0000313" key="8">
    <source>
        <dbReference type="Proteomes" id="UP000324897"/>
    </source>
</evidence>
<feature type="region of interest" description="Disordered" evidence="4">
    <location>
        <begin position="667"/>
        <end position="699"/>
    </location>
</feature>
<dbReference type="PANTHER" id="PTHR13258:SF0">
    <property type="entry name" value="SYNDETIN"/>
    <property type="match status" value="1"/>
</dbReference>
<dbReference type="AlphaFoldDB" id="A0A5J9V8I2"/>
<dbReference type="InterPro" id="IPR019515">
    <property type="entry name" value="VPS54_N"/>
</dbReference>
<evidence type="ECO:0000256" key="2">
    <source>
        <dbReference type="ARBA" id="ARBA00022927"/>
    </source>
</evidence>
<keyword evidence="8" id="KW-1185">Reference proteome</keyword>
<evidence type="ECO:0000259" key="6">
    <source>
        <dbReference type="Pfam" id="PF10475"/>
    </source>
</evidence>
<keyword evidence="3" id="KW-0175">Coiled coil</keyword>
<keyword evidence="2" id="KW-0653">Protein transport</keyword>
<dbReference type="PANTHER" id="PTHR13258">
    <property type="entry name" value="SYNDETIN"/>
    <property type="match status" value="1"/>
</dbReference>
<feature type="compositionally biased region" description="Low complexity" evidence="4">
    <location>
        <begin position="683"/>
        <end position="696"/>
    </location>
</feature>
<evidence type="ECO:0000256" key="1">
    <source>
        <dbReference type="ARBA" id="ARBA00022448"/>
    </source>
</evidence>
<dbReference type="InterPro" id="IPR019514">
    <property type="entry name" value="Syndetin_C"/>
</dbReference>
<name>A0A5J9V8I2_9POAL</name>
<feature type="compositionally biased region" description="Polar residues" evidence="4">
    <location>
        <begin position="440"/>
        <end position="465"/>
    </location>
</feature>